<dbReference type="STRING" id="1618364.UX86_C0005G0004"/>
<dbReference type="GO" id="GO:0009103">
    <property type="term" value="P:lipopolysaccharide biosynthetic process"/>
    <property type="evidence" value="ECO:0007669"/>
    <property type="project" value="UniProtKB-ARBA"/>
</dbReference>
<dbReference type="EMBL" id="LCNU01000005">
    <property type="protein sequence ID" value="KKU64721.1"/>
    <property type="molecule type" value="Genomic_DNA"/>
</dbReference>
<reference evidence="10 11" key="1">
    <citation type="journal article" date="2015" name="Nature">
        <title>rRNA introns, odd ribosomes, and small enigmatic genomes across a large radiation of phyla.</title>
        <authorList>
            <person name="Brown C.T."/>
            <person name="Hug L.A."/>
            <person name="Thomas B.C."/>
            <person name="Sharon I."/>
            <person name="Castelle C.J."/>
            <person name="Singh A."/>
            <person name="Wilkins M.J."/>
            <person name="Williams K.H."/>
            <person name="Banfield J.F."/>
        </authorList>
    </citation>
    <scope>NUCLEOTIDE SEQUENCE [LARGE SCALE GENOMIC DNA]</scope>
</reference>
<gene>
    <name evidence="10" type="ORF">UX86_C0005G0004</name>
</gene>
<proteinExistence type="predicted"/>
<evidence type="ECO:0000256" key="5">
    <source>
        <dbReference type="ARBA" id="ARBA00022692"/>
    </source>
</evidence>
<evidence type="ECO:0000313" key="11">
    <source>
        <dbReference type="Proteomes" id="UP000034502"/>
    </source>
</evidence>
<dbReference type="PANTHER" id="PTHR33908:SF11">
    <property type="entry name" value="MEMBRANE PROTEIN"/>
    <property type="match status" value="1"/>
</dbReference>
<evidence type="ECO:0000313" key="10">
    <source>
        <dbReference type="EMBL" id="KKU64721.1"/>
    </source>
</evidence>
<evidence type="ECO:0000256" key="4">
    <source>
        <dbReference type="ARBA" id="ARBA00022679"/>
    </source>
</evidence>
<keyword evidence="5 8" id="KW-0812">Transmembrane</keyword>
<feature type="transmembrane region" description="Helical" evidence="8">
    <location>
        <begin position="289"/>
        <end position="310"/>
    </location>
</feature>
<feature type="transmembrane region" description="Helical" evidence="8">
    <location>
        <begin position="133"/>
        <end position="149"/>
    </location>
</feature>
<keyword evidence="6 8" id="KW-1133">Transmembrane helix</keyword>
<feature type="transmembrane region" description="Helical" evidence="8">
    <location>
        <begin position="347"/>
        <end position="367"/>
    </location>
</feature>
<dbReference type="PANTHER" id="PTHR33908">
    <property type="entry name" value="MANNOSYLTRANSFERASE YKCB-RELATED"/>
    <property type="match status" value="1"/>
</dbReference>
<sequence>MTLIIFLVAALLLRTYRLTDFLGFWYDQGRDGLVIWDLWHKGKFFLIGPTTGIEGIFLGPFYYYLIAPFYILGGGNPLWPALWLILINIGAIALLYYLGKTYFSRTCGLLAVIFASFSLQLSQSHRWLSNPTPLPLFSLICVTALLKLVHGSNRWWWVLGISAGLSLQLEAASAVFFLPAIIIILIWHRSRITASRMHIFSMAMMFALTLLPQLIFDFRHDHILLSAFHRFLVSEKSFRTGLTGILVSRLDFYWKIFSQKFFFDTRLSVAFAIFIALSAFLVKKSLPRIPVRILLVWLLVPVISLLFYHGNKGYVWEYYFTGVYPVLILIISAVLSAVIWQYRWGLIMVGFWIGAFMVANLFQYGLYISPPVPGYVSLASQIPAVDWIYRDAGPRPFNADFYVPPVIFYAYDYLLLWRGGMYSAQPSVSRQPLLYTLHEPDSEHPFFLKAWLDRQDSYAAVDGSVNFGPITVERRFRLK</sequence>
<evidence type="ECO:0000256" key="1">
    <source>
        <dbReference type="ARBA" id="ARBA00004651"/>
    </source>
</evidence>
<feature type="transmembrane region" description="Helical" evidence="8">
    <location>
        <begin position="261"/>
        <end position="282"/>
    </location>
</feature>
<feature type="transmembrane region" description="Helical" evidence="8">
    <location>
        <begin position="44"/>
        <end position="66"/>
    </location>
</feature>
<evidence type="ECO:0000256" key="3">
    <source>
        <dbReference type="ARBA" id="ARBA00022676"/>
    </source>
</evidence>
<evidence type="ECO:0000256" key="8">
    <source>
        <dbReference type="SAM" id="Phobius"/>
    </source>
</evidence>
<dbReference type="InterPro" id="IPR050297">
    <property type="entry name" value="LipidA_mod_glycosyltrf_83"/>
</dbReference>
<evidence type="ECO:0000256" key="6">
    <source>
        <dbReference type="ARBA" id="ARBA00022989"/>
    </source>
</evidence>
<dbReference type="Pfam" id="PF13231">
    <property type="entry name" value="PMT_2"/>
    <property type="match status" value="1"/>
</dbReference>
<evidence type="ECO:0000259" key="9">
    <source>
        <dbReference type="Pfam" id="PF13231"/>
    </source>
</evidence>
<feature type="transmembrane region" description="Helical" evidence="8">
    <location>
        <begin position="199"/>
        <end position="216"/>
    </location>
</feature>
<accession>A0A0G1S5T9</accession>
<keyword evidence="7 8" id="KW-0472">Membrane</keyword>
<dbReference type="InterPro" id="IPR038731">
    <property type="entry name" value="RgtA/B/C-like"/>
</dbReference>
<dbReference type="AlphaFoldDB" id="A0A0G1S5T9"/>
<evidence type="ECO:0000256" key="7">
    <source>
        <dbReference type="ARBA" id="ARBA00023136"/>
    </source>
</evidence>
<comment type="subcellular location">
    <subcellularLocation>
        <location evidence="1">Cell membrane</location>
        <topology evidence="1">Multi-pass membrane protein</topology>
    </subcellularLocation>
</comment>
<feature type="transmembrane region" description="Helical" evidence="8">
    <location>
        <begin position="322"/>
        <end position="340"/>
    </location>
</feature>
<organism evidence="10 11">
    <name type="scientific">Candidatus Amesbacteria bacterium GW2011_GWC1_47_15</name>
    <dbReference type="NCBI Taxonomy" id="1618364"/>
    <lineage>
        <taxon>Bacteria</taxon>
        <taxon>Candidatus Amesiibacteriota</taxon>
    </lineage>
</organism>
<feature type="domain" description="Glycosyltransferase RgtA/B/C/D-like" evidence="9">
    <location>
        <begin position="60"/>
        <end position="215"/>
    </location>
</feature>
<protein>
    <submittedName>
        <fullName evidence="10">Seg</fullName>
    </submittedName>
</protein>
<feature type="transmembrane region" description="Helical" evidence="8">
    <location>
        <begin position="155"/>
        <end position="187"/>
    </location>
</feature>
<feature type="transmembrane region" description="Helical" evidence="8">
    <location>
        <begin position="78"/>
        <end position="96"/>
    </location>
</feature>
<evidence type="ECO:0000256" key="2">
    <source>
        <dbReference type="ARBA" id="ARBA00022475"/>
    </source>
</evidence>
<name>A0A0G1S5T9_9BACT</name>
<dbReference type="GO" id="GO:0016763">
    <property type="term" value="F:pentosyltransferase activity"/>
    <property type="evidence" value="ECO:0007669"/>
    <property type="project" value="TreeGrafter"/>
</dbReference>
<dbReference type="GO" id="GO:0005886">
    <property type="term" value="C:plasma membrane"/>
    <property type="evidence" value="ECO:0007669"/>
    <property type="project" value="UniProtKB-SubCell"/>
</dbReference>
<keyword evidence="2" id="KW-1003">Cell membrane</keyword>
<comment type="caution">
    <text evidence="10">The sequence shown here is derived from an EMBL/GenBank/DDBJ whole genome shotgun (WGS) entry which is preliminary data.</text>
</comment>
<dbReference type="Proteomes" id="UP000034502">
    <property type="component" value="Unassembled WGS sequence"/>
</dbReference>
<keyword evidence="4" id="KW-0808">Transferase</keyword>
<keyword evidence="3" id="KW-0328">Glycosyltransferase</keyword>